<dbReference type="RefSeq" id="WP_177227899.1">
    <property type="nucleotide sequence ID" value="NZ_FPCG01000006.1"/>
</dbReference>
<gene>
    <name evidence="4" type="ORF">SAMN04487966_10682</name>
</gene>
<dbReference type="GO" id="GO:0016787">
    <property type="term" value="F:hydrolase activity"/>
    <property type="evidence" value="ECO:0007669"/>
    <property type="project" value="UniProtKB-KW"/>
</dbReference>
<evidence type="ECO:0000256" key="1">
    <source>
        <dbReference type="ARBA" id="ARBA00022801"/>
    </source>
</evidence>
<keyword evidence="1" id="KW-0378">Hydrolase</keyword>
<reference evidence="4 5" key="1">
    <citation type="submission" date="2016-10" db="EMBL/GenBank/DDBJ databases">
        <authorList>
            <person name="de Groot N.N."/>
        </authorList>
    </citation>
    <scope>NUCLEOTIDE SEQUENCE [LARGE SCALE GENOMIC DNA]</scope>
    <source>
        <strain evidence="4 5">CGMCC 1.7054</strain>
    </source>
</reference>
<evidence type="ECO:0000313" key="4">
    <source>
        <dbReference type="EMBL" id="SFV23178.1"/>
    </source>
</evidence>
<dbReference type="InterPro" id="IPR000868">
    <property type="entry name" value="Isochorismatase-like_dom"/>
</dbReference>
<feature type="region of interest" description="Disordered" evidence="2">
    <location>
        <begin position="1"/>
        <end position="24"/>
    </location>
</feature>
<sequence>MADQQQPTPTDHQQPVSGSGAHPDKGTGIAVVFIDLQKGFFEDPALQDNRELMVLESNRLAAMARAGGHEIVVVSTVHDRRRSTWTLKMLEDDQGFNFAGTEQASLLDGLELDAAVHVEKTRDSAFHGTSLAQRLRTMGVQRLVLAGVTAESCVSATGRDAFSHDFDVVYAREAIASSDSERGWRVVDESCESYRQTVLDRPDLERLLGTGQD</sequence>
<proteinExistence type="predicted"/>
<name>A0A1I7MMR1_9MICC</name>
<dbReference type="Gene3D" id="3.40.50.850">
    <property type="entry name" value="Isochorismatase-like"/>
    <property type="match status" value="1"/>
</dbReference>
<evidence type="ECO:0000313" key="5">
    <source>
        <dbReference type="Proteomes" id="UP000198881"/>
    </source>
</evidence>
<dbReference type="SUPFAM" id="SSF52499">
    <property type="entry name" value="Isochorismatase-like hydrolases"/>
    <property type="match status" value="1"/>
</dbReference>
<dbReference type="Proteomes" id="UP000198881">
    <property type="component" value="Unassembled WGS sequence"/>
</dbReference>
<dbReference type="EMBL" id="FPCG01000006">
    <property type="protein sequence ID" value="SFV23178.1"/>
    <property type="molecule type" value="Genomic_DNA"/>
</dbReference>
<dbReference type="PANTHER" id="PTHR43540">
    <property type="entry name" value="PEROXYUREIDOACRYLATE/UREIDOACRYLATE AMIDOHYDROLASE-RELATED"/>
    <property type="match status" value="1"/>
</dbReference>
<dbReference type="AlphaFoldDB" id="A0A1I7MMR1"/>
<accession>A0A1I7MMR1</accession>
<dbReference type="InterPro" id="IPR050272">
    <property type="entry name" value="Isochorismatase-like_hydrls"/>
</dbReference>
<protein>
    <submittedName>
        <fullName evidence="4">Nicotinamidase-related amidase</fullName>
    </submittedName>
</protein>
<evidence type="ECO:0000259" key="3">
    <source>
        <dbReference type="Pfam" id="PF00857"/>
    </source>
</evidence>
<dbReference type="STRING" id="574650.SAMN04487966_10682"/>
<feature type="domain" description="Isochorismatase-like" evidence="3">
    <location>
        <begin position="30"/>
        <end position="182"/>
    </location>
</feature>
<feature type="compositionally biased region" description="Low complexity" evidence="2">
    <location>
        <begin position="1"/>
        <end position="15"/>
    </location>
</feature>
<dbReference type="PANTHER" id="PTHR43540:SF6">
    <property type="entry name" value="ISOCHORISMATASE-LIKE DOMAIN-CONTAINING PROTEIN"/>
    <property type="match status" value="1"/>
</dbReference>
<evidence type="ECO:0000256" key="2">
    <source>
        <dbReference type="SAM" id="MobiDB-lite"/>
    </source>
</evidence>
<dbReference type="InterPro" id="IPR036380">
    <property type="entry name" value="Isochorismatase-like_sf"/>
</dbReference>
<dbReference type="CDD" id="cd00431">
    <property type="entry name" value="cysteine_hydrolases"/>
    <property type="match status" value="1"/>
</dbReference>
<dbReference type="Pfam" id="PF00857">
    <property type="entry name" value="Isochorismatase"/>
    <property type="match status" value="1"/>
</dbReference>
<organism evidence="4 5">
    <name type="scientific">Micrococcus terreus</name>
    <dbReference type="NCBI Taxonomy" id="574650"/>
    <lineage>
        <taxon>Bacteria</taxon>
        <taxon>Bacillati</taxon>
        <taxon>Actinomycetota</taxon>
        <taxon>Actinomycetes</taxon>
        <taxon>Micrococcales</taxon>
        <taxon>Micrococcaceae</taxon>
        <taxon>Micrococcus</taxon>
    </lineage>
</organism>
<keyword evidence="5" id="KW-1185">Reference proteome</keyword>